<organism evidence="4 5">
    <name type="scientific">Pseudonocardia spirodelae</name>
    <dbReference type="NCBI Taxonomy" id="3133431"/>
    <lineage>
        <taxon>Bacteria</taxon>
        <taxon>Bacillati</taxon>
        <taxon>Actinomycetota</taxon>
        <taxon>Actinomycetes</taxon>
        <taxon>Pseudonocardiales</taxon>
        <taxon>Pseudonocardiaceae</taxon>
        <taxon>Pseudonocardia</taxon>
    </lineage>
</organism>
<accession>A0ABU8T9T5</accession>
<feature type="domain" description="Enoyl reductase (ER)" evidence="3">
    <location>
        <begin position="10"/>
        <end position="331"/>
    </location>
</feature>
<dbReference type="InterPro" id="IPR036291">
    <property type="entry name" value="NAD(P)-bd_dom_sf"/>
</dbReference>
<evidence type="ECO:0000256" key="2">
    <source>
        <dbReference type="ARBA" id="ARBA00023002"/>
    </source>
</evidence>
<reference evidence="4 5" key="1">
    <citation type="submission" date="2024-03" db="EMBL/GenBank/DDBJ databases">
        <title>Draft genome sequence of Pseudonocardia sp. DW16-2.</title>
        <authorList>
            <person name="Duangmal K."/>
        </authorList>
    </citation>
    <scope>NUCLEOTIDE SEQUENCE [LARGE SCALE GENOMIC DNA]</scope>
    <source>
        <strain evidence="4 5">DW16-2</strain>
    </source>
</reference>
<dbReference type="PANTHER" id="PTHR48106:SF13">
    <property type="entry name" value="QUINONE OXIDOREDUCTASE-RELATED"/>
    <property type="match status" value="1"/>
</dbReference>
<evidence type="ECO:0000313" key="4">
    <source>
        <dbReference type="EMBL" id="MEJ8280723.1"/>
    </source>
</evidence>
<dbReference type="SUPFAM" id="SSF51735">
    <property type="entry name" value="NAD(P)-binding Rossmann-fold domains"/>
    <property type="match status" value="1"/>
</dbReference>
<keyword evidence="1" id="KW-0521">NADP</keyword>
<evidence type="ECO:0000256" key="1">
    <source>
        <dbReference type="ARBA" id="ARBA00022857"/>
    </source>
</evidence>
<evidence type="ECO:0000313" key="5">
    <source>
        <dbReference type="Proteomes" id="UP001364211"/>
    </source>
</evidence>
<dbReference type="SMART" id="SM00829">
    <property type="entry name" value="PKS_ER"/>
    <property type="match status" value="1"/>
</dbReference>
<dbReference type="Pfam" id="PF08240">
    <property type="entry name" value="ADH_N"/>
    <property type="match status" value="1"/>
</dbReference>
<dbReference type="Gene3D" id="3.40.50.720">
    <property type="entry name" value="NAD(P)-binding Rossmann-like Domain"/>
    <property type="match status" value="1"/>
</dbReference>
<comment type="caution">
    <text evidence="4">The sequence shown here is derived from an EMBL/GenBank/DDBJ whole genome shotgun (WGS) entry which is preliminary data.</text>
</comment>
<dbReference type="InterPro" id="IPR011032">
    <property type="entry name" value="GroES-like_sf"/>
</dbReference>
<proteinExistence type="predicted"/>
<dbReference type="InterPro" id="IPR013154">
    <property type="entry name" value="ADH-like_N"/>
</dbReference>
<dbReference type="RefSeq" id="WP_340292182.1">
    <property type="nucleotide sequence ID" value="NZ_JBBJUP010000014.1"/>
</dbReference>
<keyword evidence="2" id="KW-0560">Oxidoreductase</keyword>
<gene>
    <name evidence="4" type="ORF">WJX68_17405</name>
</gene>
<dbReference type="SUPFAM" id="SSF50129">
    <property type="entry name" value="GroES-like"/>
    <property type="match status" value="1"/>
</dbReference>
<name>A0ABU8T9T5_9PSEU</name>
<dbReference type="Pfam" id="PF13602">
    <property type="entry name" value="ADH_zinc_N_2"/>
    <property type="match status" value="1"/>
</dbReference>
<evidence type="ECO:0000259" key="3">
    <source>
        <dbReference type="SMART" id="SM00829"/>
    </source>
</evidence>
<dbReference type="InterPro" id="IPR020843">
    <property type="entry name" value="ER"/>
</dbReference>
<dbReference type="Gene3D" id="3.90.180.10">
    <property type="entry name" value="Medium-chain alcohol dehydrogenases, catalytic domain"/>
    <property type="match status" value="1"/>
</dbReference>
<keyword evidence="5" id="KW-1185">Reference proteome</keyword>
<dbReference type="Proteomes" id="UP001364211">
    <property type="component" value="Unassembled WGS sequence"/>
</dbReference>
<sequence>MQAIVVERLGGPEVLALRDVPDPVPGDGEVLVDVEAAGVFWLDTRIRRGQGPPRHAAAPPYVPGGTVAGTVTAIGAHVDPALLGTRVAGRGRDGGYAERVAAAAADLVPVPDGLDAGAAVALFGDGNTALALLESTPVRRGEHVLVLPAAGGAGSLLVQLVAAAGGRVTGLVRGAERGALVLGLGAEHVVDHVVEHGADHGAGHGSDGWVEQVHALVPAGPAVVFDGVGGPAGRSAAWLVADGGRYTSYGVAGGPPPLLGAVEARARRLTVTGMDRLAGFAADRPRRARELFARAAAGELRPLIGAEYPLPDAARAHADLERRRSTGTLVLRP</sequence>
<dbReference type="PANTHER" id="PTHR48106">
    <property type="entry name" value="QUINONE OXIDOREDUCTASE PIG3-RELATED"/>
    <property type="match status" value="1"/>
</dbReference>
<protein>
    <submittedName>
        <fullName evidence="4">Zinc-binding dehydrogenase</fullName>
    </submittedName>
</protein>
<dbReference type="EMBL" id="JBBJUP010000014">
    <property type="protein sequence ID" value="MEJ8280723.1"/>
    <property type="molecule type" value="Genomic_DNA"/>
</dbReference>